<evidence type="ECO:0000313" key="3">
    <source>
        <dbReference type="Proteomes" id="UP000272025"/>
    </source>
</evidence>
<dbReference type="Gene3D" id="3.50.30.40">
    <property type="entry name" value="Ribonuclease E inhibitor RraA/RraA-like"/>
    <property type="match status" value="1"/>
</dbReference>
<proteinExistence type="predicted"/>
<dbReference type="PANTHER" id="PTHR33254">
    <property type="entry name" value="4-HYDROXY-4-METHYL-2-OXOGLUTARATE ALDOLASE 3-RELATED"/>
    <property type="match status" value="1"/>
</dbReference>
<dbReference type="STRING" id="1314773.A0A3N2Q600"/>
<feature type="binding site" evidence="1">
    <location>
        <position position="119"/>
    </location>
    <ligand>
        <name>substrate</name>
    </ligand>
</feature>
<dbReference type="InterPro" id="IPR036704">
    <property type="entry name" value="RraA/RraA-like_sf"/>
</dbReference>
<dbReference type="AlphaFoldDB" id="A0A3N2Q600"/>
<keyword evidence="1" id="KW-0479">Metal-binding</keyword>
<feature type="binding site" evidence="1">
    <location>
        <position position="120"/>
    </location>
    <ligand>
        <name>Mg(2+)</name>
        <dbReference type="ChEBI" id="CHEBI:18420"/>
    </ligand>
</feature>
<dbReference type="CDD" id="cd16841">
    <property type="entry name" value="RraA_family"/>
    <property type="match status" value="1"/>
</dbReference>
<evidence type="ECO:0000313" key="2">
    <source>
        <dbReference type="EMBL" id="ROT42201.1"/>
    </source>
</evidence>
<comment type="cofactor">
    <cofactor evidence="1">
        <name>Mg(2+)</name>
        <dbReference type="ChEBI" id="CHEBI:18420"/>
    </cofactor>
</comment>
<dbReference type="GO" id="GO:0046872">
    <property type="term" value="F:metal ion binding"/>
    <property type="evidence" value="ECO:0007669"/>
    <property type="project" value="UniProtKB-KW"/>
</dbReference>
<dbReference type="SUPFAM" id="SSF89562">
    <property type="entry name" value="RraA-like"/>
    <property type="match status" value="1"/>
</dbReference>
<keyword evidence="1" id="KW-0460">Magnesium</keyword>
<dbReference type="OrthoDB" id="1476984at2759"/>
<dbReference type="EMBL" id="ML119051">
    <property type="protein sequence ID" value="ROT42201.1"/>
    <property type="molecule type" value="Genomic_DNA"/>
</dbReference>
<evidence type="ECO:0000256" key="1">
    <source>
        <dbReference type="PIRSR" id="PIRSR605493-1"/>
    </source>
</evidence>
<dbReference type="GO" id="GO:0047443">
    <property type="term" value="F:4-hydroxy-4-methyl-2-oxoglutarate aldolase activity"/>
    <property type="evidence" value="ECO:0007669"/>
    <property type="project" value="TreeGrafter"/>
</dbReference>
<dbReference type="Proteomes" id="UP000272025">
    <property type="component" value="Unassembled WGS sequence"/>
</dbReference>
<dbReference type="GeneID" id="39576053"/>
<accession>A0A3N2Q600</accession>
<name>A0A3N2Q600_SODAK</name>
<dbReference type="PANTHER" id="PTHR33254:SF4">
    <property type="entry name" value="4-HYDROXY-4-METHYL-2-OXOGLUTARATE ALDOLASE 3-RELATED"/>
    <property type="match status" value="1"/>
</dbReference>
<reference evidence="2 3" key="1">
    <citation type="journal article" date="2018" name="Mol. Ecol.">
        <title>The obligate alkalophilic soda-lake fungus Sodiomyces alkalinus has shifted to a protein diet.</title>
        <authorList>
            <person name="Grum-Grzhimaylo A.A."/>
            <person name="Falkoski D.L."/>
            <person name="van den Heuvel J."/>
            <person name="Valero-Jimenez C.A."/>
            <person name="Min B."/>
            <person name="Choi I.G."/>
            <person name="Lipzen A."/>
            <person name="Daum C.G."/>
            <person name="Aanen D.K."/>
            <person name="Tsang A."/>
            <person name="Henrissat B."/>
            <person name="Bilanenko E.N."/>
            <person name="de Vries R.P."/>
            <person name="van Kan J.A.L."/>
            <person name="Grigoriev I.V."/>
            <person name="Debets A.J.M."/>
        </authorList>
    </citation>
    <scope>NUCLEOTIDE SEQUENCE [LARGE SCALE GENOMIC DNA]</scope>
    <source>
        <strain evidence="2 3">F11</strain>
    </source>
</reference>
<feature type="binding site" evidence="1">
    <location>
        <begin position="97"/>
        <end position="100"/>
    </location>
    <ligand>
        <name>substrate</name>
    </ligand>
</feature>
<gene>
    <name evidence="2" type="ORF">SODALDRAFT_267889</name>
</gene>
<dbReference type="RefSeq" id="XP_028470007.1">
    <property type="nucleotide sequence ID" value="XM_028607575.1"/>
</dbReference>
<organism evidence="2 3">
    <name type="scientific">Sodiomyces alkalinus (strain CBS 110278 / VKM F-3762 / F11)</name>
    <name type="common">Alkaliphilic filamentous fungus</name>
    <dbReference type="NCBI Taxonomy" id="1314773"/>
    <lineage>
        <taxon>Eukaryota</taxon>
        <taxon>Fungi</taxon>
        <taxon>Dikarya</taxon>
        <taxon>Ascomycota</taxon>
        <taxon>Pezizomycotina</taxon>
        <taxon>Sordariomycetes</taxon>
        <taxon>Hypocreomycetidae</taxon>
        <taxon>Glomerellales</taxon>
        <taxon>Plectosphaerellaceae</taxon>
        <taxon>Sodiomyces</taxon>
    </lineage>
</organism>
<protein>
    <submittedName>
        <fullName evidence="2">RraA-like protein</fullName>
    </submittedName>
</protein>
<dbReference type="Pfam" id="PF03737">
    <property type="entry name" value="RraA-like"/>
    <property type="match status" value="1"/>
</dbReference>
<sequence>MASSVTKRLARFTSCDIADALVELQYPYGGFLDGIRMWSPTFCAGPRKMVGPAVTVKMVAASDTSAPKPARHFADYNEVGKVMYVQQPKALYSACWGGLMSTRAAFLGAQGVVVDGRVRDLKEHREKDIPVFARDTSILGSNTFSRASEINVPLQFKGDLWIHPADYLVGDVDGVAVVPRSLIERVITMCEERAEVDHKVFKGLHEGMTMEEAVARFRN</sequence>
<keyword evidence="3" id="KW-1185">Reference proteome</keyword>
<dbReference type="GO" id="GO:0008948">
    <property type="term" value="F:oxaloacetate decarboxylase activity"/>
    <property type="evidence" value="ECO:0007669"/>
    <property type="project" value="TreeGrafter"/>
</dbReference>
<dbReference type="InterPro" id="IPR005493">
    <property type="entry name" value="RraA/RraA-like"/>
</dbReference>